<name>A0A369A2E6_9FLAO</name>
<dbReference type="EMBL" id="QPJS01000003">
    <property type="protein sequence ID" value="RCX03379.1"/>
    <property type="molecule type" value="Genomic_DNA"/>
</dbReference>
<sequence length="47" mass="5472">MNFEVDGGAVKGRAYDEQFYCALIQQDTTYIKTGLWVYIYICPLNFI</sequence>
<accession>A0A369A2E6</accession>
<keyword evidence="2" id="KW-1185">Reference proteome</keyword>
<comment type="caution">
    <text evidence="1">The sequence shown here is derived from an EMBL/GenBank/DDBJ whole genome shotgun (WGS) entry which is preliminary data.</text>
</comment>
<protein>
    <submittedName>
        <fullName evidence="1">Uncharacterized protein</fullName>
    </submittedName>
</protein>
<evidence type="ECO:0000313" key="2">
    <source>
        <dbReference type="Proteomes" id="UP000253517"/>
    </source>
</evidence>
<dbReference type="Proteomes" id="UP000253517">
    <property type="component" value="Unassembled WGS sequence"/>
</dbReference>
<organism evidence="1 2">
    <name type="scientific">Schleiferia thermophila</name>
    <dbReference type="NCBI Taxonomy" id="884107"/>
    <lineage>
        <taxon>Bacteria</taxon>
        <taxon>Pseudomonadati</taxon>
        <taxon>Bacteroidota</taxon>
        <taxon>Flavobacteriia</taxon>
        <taxon>Flavobacteriales</taxon>
        <taxon>Schleiferiaceae</taxon>
        <taxon>Schleiferia</taxon>
    </lineage>
</organism>
<reference evidence="1 2" key="1">
    <citation type="submission" date="2018-07" db="EMBL/GenBank/DDBJ databases">
        <title>Genomic Encyclopedia of Type Strains, Phase IV (KMG-IV): sequencing the most valuable type-strain genomes for metagenomic binning, comparative biology and taxonomic classification.</title>
        <authorList>
            <person name="Goeker M."/>
        </authorList>
    </citation>
    <scope>NUCLEOTIDE SEQUENCE [LARGE SCALE GENOMIC DNA]</scope>
    <source>
        <strain evidence="1 2">DSM 21410</strain>
    </source>
</reference>
<proteinExistence type="predicted"/>
<evidence type="ECO:0000313" key="1">
    <source>
        <dbReference type="EMBL" id="RCX03379.1"/>
    </source>
</evidence>
<gene>
    <name evidence="1" type="ORF">DES35_103264</name>
</gene>
<dbReference type="AlphaFoldDB" id="A0A369A2E6"/>